<dbReference type="InterPro" id="IPR036198">
    <property type="entry name" value="Ecotin_sf"/>
</dbReference>
<dbReference type="EMBL" id="AMXE01000126">
    <property type="protein sequence ID" value="ENO84028.1"/>
    <property type="molecule type" value="Genomic_DNA"/>
</dbReference>
<dbReference type="PIRSF" id="PIRSF006865">
    <property type="entry name" value="Prot_inh_ecotin"/>
    <property type="match status" value="1"/>
</dbReference>
<dbReference type="PANTHER" id="PTHR35890">
    <property type="match status" value="1"/>
</dbReference>
<dbReference type="InterPro" id="IPR005658">
    <property type="entry name" value="Prot_inh_ecotin"/>
</dbReference>
<dbReference type="GO" id="GO:0004867">
    <property type="term" value="F:serine-type endopeptidase inhibitor activity"/>
    <property type="evidence" value="ECO:0007669"/>
    <property type="project" value="InterPro"/>
</dbReference>
<gene>
    <name evidence="3" type="ORF">C666_18010</name>
</gene>
<evidence type="ECO:0000256" key="1">
    <source>
        <dbReference type="ARBA" id="ARBA00010558"/>
    </source>
</evidence>
<reference evidence="3 4" key="1">
    <citation type="submission" date="2012-09" db="EMBL/GenBank/DDBJ databases">
        <title>Draft Genome Sequences of 6 Strains from Genus Thauera.</title>
        <authorList>
            <person name="Liu B."/>
            <person name="Shapleigh J.P."/>
            <person name="Frostegard A.H."/>
        </authorList>
    </citation>
    <scope>NUCLEOTIDE SEQUENCE [LARGE SCALE GENOMIC DNA]</scope>
    <source>
        <strain evidence="4">47Lol / DSM 12138</strain>
    </source>
</reference>
<accession>N6YPB4</accession>
<dbReference type="Gene3D" id="2.60.40.550">
    <property type="entry name" value="Ecotin"/>
    <property type="match status" value="1"/>
</dbReference>
<keyword evidence="4" id="KW-1185">Reference proteome</keyword>
<sequence>MKKPHSSLATLALGLSLSACAATADDRAAGPWPPAGDGHARYIVDLPALQNENEHKVELIAGKTMEVDCNARGMGGRWQDKTIEGWGYGYYELSGTGPVFSTMMACPEDSRREAFVQVGGEPKLVRYNSKLPLVIYAPDDVEIRYRIWSAAPDSQPAPRR</sequence>
<evidence type="ECO:0000313" key="4">
    <source>
        <dbReference type="Proteomes" id="UP000013232"/>
    </source>
</evidence>
<name>N6YPB4_THAL4</name>
<dbReference type="PANTHER" id="PTHR35890:SF3">
    <property type="entry name" value="ECOTIN"/>
    <property type="match status" value="1"/>
</dbReference>
<keyword evidence="2" id="KW-0732">Signal</keyword>
<organism evidence="3 4">
    <name type="scientific">Thauera linaloolentis (strain DSM 12138 / JCM 21573 / CCUG 41526 / CIP 105981 / IAM 15112 / NBRC 102519 / 47Lol)</name>
    <dbReference type="NCBI Taxonomy" id="1123367"/>
    <lineage>
        <taxon>Bacteria</taxon>
        <taxon>Pseudomonadati</taxon>
        <taxon>Pseudomonadota</taxon>
        <taxon>Betaproteobacteria</taxon>
        <taxon>Rhodocyclales</taxon>
        <taxon>Zoogloeaceae</taxon>
        <taxon>Thauera</taxon>
    </lineage>
</organism>
<feature type="signal peptide" evidence="2">
    <location>
        <begin position="1"/>
        <end position="21"/>
    </location>
</feature>
<dbReference type="Proteomes" id="UP000013232">
    <property type="component" value="Unassembled WGS sequence"/>
</dbReference>
<dbReference type="AlphaFoldDB" id="N6YPB4"/>
<comment type="similarity">
    <text evidence="1">Belongs to the protease inhibitor I11 (ecotin) family.</text>
</comment>
<evidence type="ECO:0000256" key="2">
    <source>
        <dbReference type="SAM" id="SignalP"/>
    </source>
</evidence>
<evidence type="ECO:0000313" key="3">
    <source>
        <dbReference type="EMBL" id="ENO84028.1"/>
    </source>
</evidence>
<comment type="caution">
    <text evidence="3">The sequence shown here is derived from an EMBL/GenBank/DDBJ whole genome shotgun (WGS) entry which is preliminary data.</text>
</comment>
<dbReference type="RefSeq" id="WP_004347170.1">
    <property type="nucleotide sequence ID" value="NZ_AMXE01000126.1"/>
</dbReference>
<dbReference type="SUPFAM" id="SSF49772">
    <property type="entry name" value="Ecotin, trypsin inhibitor"/>
    <property type="match status" value="1"/>
</dbReference>
<dbReference type="NCBIfam" id="NF002987">
    <property type="entry name" value="PRK03719.1"/>
    <property type="match status" value="1"/>
</dbReference>
<protein>
    <submittedName>
        <fullName evidence="3">Proteinase inhibitor I11, ecotin</fullName>
    </submittedName>
</protein>
<dbReference type="Pfam" id="PF03974">
    <property type="entry name" value="Ecotin"/>
    <property type="match status" value="1"/>
</dbReference>
<feature type="chain" id="PRO_5004128595" evidence="2">
    <location>
        <begin position="22"/>
        <end position="160"/>
    </location>
</feature>
<dbReference type="eggNOG" id="COG4574">
    <property type="taxonomic scope" value="Bacteria"/>
</dbReference>
<dbReference type="PROSITE" id="PS51257">
    <property type="entry name" value="PROKAR_LIPOPROTEIN"/>
    <property type="match status" value="1"/>
</dbReference>
<dbReference type="OrthoDB" id="997196at2"/>
<proteinExistence type="inferred from homology"/>